<organism evidence="3 4">
    <name type="scientific">Sanguibacter hominis ATCC BAA-789</name>
    <dbReference type="NCBI Taxonomy" id="1312740"/>
    <lineage>
        <taxon>Bacteria</taxon>
        <taxon>Bacillati</taxon>
        <taxon>Actinomycetota</taxon>
        <taxon>Actinomycetes</taxon>
        <taxon>Micrococcales</taxon>
        <taxon>Sanguibacteraceae</taxon>
        <taxon>Sanguibacter</taxon>
    </lineage>
</organism>
<feature type="transmembrane region" description="Helical" evidence="2">
    <location>
        <begin position="37"/>
        <end position="55"/>
    </location>
</feature>
<proteinExistence type="predicted"/>
<keyword evidence="2" id="KW-0812">Transmembrane</keyword>
<keyword evidence="2" id="KW-1133">Transmembrane helix</keyword>
<evidence type="ECO:0000313" key="3">
    <source>
        <dbReference type="EMBL" id="NKX93510.1"/>
    </source>
</evidence>
<protein>
    <submittedName>
        <fullName evidence="3">DUF3099 domain-containing protein</fullName>
    </submittedName>
</protein>
<dbReference type="InterPro" id="IPR021449">
    <property type="entry name" value="DUF3099"/>
</dbReference>
<dbReference type="AlphaFoldDB" id="A0A9X5FBY2"/>
<dbReference type="Proteomes" id="UP000774283">
    <property type="component" value="Unassembled WGS sequence"/>
</dbReference>
<evidence type="ECO:0000313" key="4">
    <source>
        <dbReference type="Proteomes" id="UP000774283"/>
    </source>
</evidence>
<dbReference type="EMBL" id="JAAXOW010000002">
    <property type="protein sequence ID" value="NKX93510.1"/>
    <property type="molecule type" value="Genomic_DNA"/>
</dbReference>
<reference evidence="3 4" key="1">
    <citation type="submission" date="2020-04" db="EMBL/GenBank/DDBJ databases">
        <title>MicrobeNet Type strains.</title>
        <authorList>
            <person name="Nicholson A.C."/>
        </authorList>
    </citation>
    <scope>NUCLEOTIDE SEQUENCE [LARGE SCALE GENOMIC DNA]</scope>
    <source>
        <strain evidence="3 4">ATCC BAA-789</strain>
    </source>
</reference>
<feature type="transmembrane region" description="Helical" evidence="2">
    <location>
        <begin position="61"/>
        <end position="80"/>
    </location>
</feature>
<dbReference type="RefSeq" id="WP_168447524.1">
    <property type="nucleotide sequence ID" value="NZ_JAAXOW010000002.1"/>
</dbReference>
<comment type="caution">
    <text evidence="3">The sequence shown here is derived from an EMBL/GenBank/DDBJ whole genome shotgun (WGS) entry which is preliminary data.</text>
</comment>
<feature type="compositionally biased region" description="Basic and acidic residues" evidence="1">
    <location>
        <begin position="123"/>
        <end position="132"/>
    </location>
</feature>
<accession>A0A9X5FBY2</accession>
<evidence type="ECO:0000256" key="1">
    <source>
        <dbReference type="SAM" id="MobiDB-lite"/>
    </source>
</evidence>
<name>A0A9X5FBY2_9MICO</name>
<feature type="region of interest" description="Disordered" evidence="1">
    <location>
        <begin position="91"/>
        <end position="132"/>
    </location>
</feature>
<sequence length="132" mass="14692">MTRGAGRQRRRSDDVPVQRVSDAPLSLEEDQRRRMRAYLIQMAIRLVCIFLAIFVPGMLRWVFVAGAVVLPYTAVLFVNAGRDRRTMATLIDTRALPARPTPEPEGPGSPGAGRTWDDGEDPSDGHRPRSAH</sequence>
<gene>
    <name evidence="3" type="ORF">HF995_09540</name>
</gene>
<dbReference type="Pfam" id="PF11298">
    <property type="entry name" value="DUF3099"/>
    <property type="match status" value="1"/>
</dbReference>
<evidence type="ECO:0000256" key="2">
    <source>
        <dbReference type="SAM" id="Phobius"/>
    </source>
</evidence>
<keyword evidence="4" id="KW-1185">Reference proteome</keyword>
<keyword evidence="2" id="KW-0472">Membrane</keyword>